<dbReference type="PANTHER" id="PTHR14359">
    <property type="entry name" value="HOMO-OLIGOMERIC FLAVIN CONTAINING CYS DECARBOXYLASE FAMILY"/>
    <property type="match status" value="1"/>
</dbReference>
<organism evidence="2">
    <name type="scientific">Pseudovibrio sp. P12</name>
    <dbReference type="NCBI Taxonomy" id="1602213"/>
    <lineage>
        <taxon>Bacteria</taxon>
        <taxon>Pseudomonadati</taxon>
        <taxon>Pseudomonadota</taxon>
        <taxon>Alphaproteobacteria</taxon>
        <taxon>Hyphomicrobiales</taxon>
        <taxon>Stappiaceae</taxon>
        <taxon>Pseudovibrio</taxon>
    </lineage>
</organism>
<dbReference type="SUPFAM" id="SSF52507">
    <property type="entry name" value="Homo-oligomeric flavin-containing Cys decarboxylases, HFCD"/>
    <property type="match status" value="1"/>
</dbReference>
<dbReference type="InterPro" id="IPR036551">
    <property type="entry name" value="Flavin_trans-like"/>
</dbReference>
<proteinExistence type="predicted"/>
<evidence type="ECO:0000313" key="2">
    <source>
        <dbReference type="EMBL" id="AND82795.1"/>
    </source>
</evidence>
<reference evidence="2" key="1">
    <citation type="submission" date="2016-02" db="EMBL/GenBank/DDBJ databases">
        <title>Linking DMSP-metabolism and antimicrobial production in coral-associated bacteria.</title>
        <authorList>
            <person name="Raina J.B."/>
        </authorList>
    </citation>
    <scope>NUCLEOTIDE SEQUENCE</scope>
    <source>
        <strain evidence="2">P12</strain>
    </source>
</reference>
<dbReference type="PANTHER" id="PTHR14359:SF6">
    <property type="entry name" value="PHOSPHOPANTOTHENOYLCYSTEINE DECARBOXYLASE"/>
    <property type="match status" value="1"/>
</dbReference>
<dbReference type="GO" id="GO:0004633">
    <property type="term" value="F:phosphopantothenoylcysteine decarboxylase activity"/>
    <property type="evidence" value="ECO:0007669"/>
    <property type="project" value="TreeGrafter"/>
</dbReference>
<gene>
    <name evidence="2" type="primary">tdaF</name>
</gene>
<feature type="domain" description="Flavoprotein" evidence="1">
    <location>
        <begin position="20"/>
        <end position="195"/>
    </location>
</feature>
<protein>
    <submittedName>
        <fullName evidence="2">Phosphopantothenoylcysteine decarboxylase</fullName>
    </submittedName>
</protein>
<dbReference type="GO" id="GO:0015937">
    <property type="term" value="P:coenzyme A biosynthetic process"/>
    <property type="evidence" value="ECO:0007669"/>
    <property type="project" value="TreeGrafter"/>
</dbReference>
<dbReference type="Gene3D" id="3.40.50.1950">
    <property type="entry name" value="Flavin prenyltransferase-like"/>
    <property type="match status" value="1"/>
</dbReference>
<accession>A0A172QEJ4</accession>
<dbReference type="GO" id="GO:0071513">
    <property type="term" value="C:phosphopantothenoylcysteine decarboxylase complex"/>
    <property type="evidence" value="ECO:0007669"/>
    <property type="project" value="TreeGrafter"/>
</dbReference>
<dbReference type="Pfam" id="PF02441">
    <property type="entry name" value="Flavoprotein"/>
    <property type="match status" value="1"/>
</dbReference>
<sequence length="208" mass="23261">MNFYREDISMVTNETPDKARILIGASASLDATLLPNYLREIKNSIDCSLTAMFTPNAINFVNMDSIALFVDRVICGDDPKDWATDKPGRIAAEHDILAVMPATANTLSAVAHGSSLNRLTTVILAAEFPVLFFPVMGGPMWRKASVKRNVAQIREDGYEVCDPVWRENFDPHMGKIHGHQSLPDPEVVVEQIKKHLPQYQVRRELELS</sequence>
<dbReference type="GO" id="GO:0010181">
    <property type="term" value="F:FMN binding"/>
    <property type="evidence" value="ECO:0007669"/>
    <property type="project" value="TreeGrafter"/>
</dbReference>
<evidence type="ECO:0000259" key="1">
    <source>
        <dbReference type="Pfam" id="PF02441"/>
    </source>
</evidence>
<dbReference type="AlphaFoldDB" id="A0A172QEJ4"/>
<dbReference type="InterPro" id="IPR003382">
    <property type="entry name" value="Flavoprotein"/>
</dbReference>
<dbReference type="EMBL" id="KU760705">
    <property type="protein sequence ID" value="AND82795.1"/>
    <property type="molecule type" value="Genomic_DNA"/>
</dbReference>
<name>A0A172QEJ4_9HYPH</name>